<dbReference type="HOGENOM" id="CLU_1576559_0_0_0"/>
<name>A0A059Y1Q4_9BACT</name>
<dbReference type="EMBL" id="CP007243">
    <property type="protein sequence ID" value="AIA31417.1"/>
    <property type="molecule type" value="Genomic_DNA"/>
</dbReference>
<dbReference type="Proteomes" id="UP000027059">
    <property type="component" value="Chromosome"/>
</dbReference>
<dbReference type="KEGG" id="lfp:Y981_01285"/>
<dbReference type="RefSeq" id="WP_014960001.1">
    <property type="nucleotide sequence ID" value="NZ_CP007243.1"/>
</dbReference>
<dbReference type="SUPFAM" id="SSF158791">
    <property type="entry name" value="MgtE N-terminal domain-like"/>
    <property type="match status" value="1"/>
</dbReference>
<reference evidence="2" key="1">
    <citation type="submission" date="2014-02" db="EMBL/GenBank/DDBJ databases">
        <title>Complete genome sequence and comparative genomic analysis of the nitrogen-fixing bacterium Leptospirillum ferriphilum YSK.</title>
        <authorList>
            <person name="Guo X."/>
            <person name="Yin H."/>
            <person name="Liang Y."/>
            <person name="Hu Q."/>
            <person name="Ma L."/>
            <person name="Xiao Y."/>
            <person name="Zhang X."/>
            <person name="Qiu G."/>
            <person name="Liu X."/>
        </authorList>
    </citation>
    <scope>NUCLEOTIDE SEQUENCE [LARGE SCALE GENOMIC DNA]</scope>
    <source>
        <strain evidence="2">YSK</strain>
    </source>
</reference>
<reference evidence="1 2" key="2">
    <citation type="journal article" date="2015" name="Biomed. Res. Int.">
        <title>Effects of Arsenite Resistance on the Growth and Functional Gene Expression of Leptospirillum ferriphilum and Acidithiobacillus thiooxidans in Pure Culture and Coculture.</title>
        <authorList>
            <person name="Jiang H."/>
            <person name="Liang Y."/>
            <person name="Yin H."/>
            <person name="Xiao Y."/>
            <person name="Guo X."/>
            <person name="Xu Y."/>
            <person name="Hu Q."/>
            <person name="Liu H."/>
            <person name="Liu X."/>
        </authorList>
    </citation>
    <scope>NUCLEOTIDE SEQUENCE [LARGE SCALE GENOMIC DNA]</scope>
    <source>
        <strain evidence="1 2">YSK</strain>
    </source>
</reference>
<keyword evidence="2" id="KW-1185">Reference proteome</keyword>
<organism evidence="1 2">
    <name type="scientific">Leptospirillum ferriphilum YSK</name>
    <dbReference type="NCBI Taxonomy" id="1441628"/>
    <lineage>
        <taxon>Bacteria</taxon>
        <taxon>Pseudomonadati</taxon>
        <taxon>Nitrospirota</taxon>
        <taxon>Nitrospiria</taxon>
        <taxon>Nitrospirales</taxon>
        <taxon>Nitrospiraceae</taxon>
        <taxon>Leptospirillum</taxon>
    </lineage>
</organism>
<evidence type="ECO:0008006" key="3">
    <source>
        <dbReference type="Google" id="ProtNLM"/>
    </source>
</evidence>
<sequence length="169" mass="19435">MSNVSGLHALRFLGRALLFWLCLLFQQGMDSPTMALAGTSREPALSPDDRLALARKEEKRLLEIRQDLRRQIEMNRKIERAIDRDRKFAEKLESKKMQHLIAIYEKMAPRTAASQINIMPRKLVAVLIAGMNPRKASRIMRYVDPKVAVRITTDLTSRPVTVRDLKRSP</sequence>
<evidence type="ECO:0000313" key="2">
    <source>
        <dbReference type="Proteomes" id="UP000027059"/>
    </source>
</evidence>
<dbReference type="OrthoDB" id="9791432at2"/>
<gene>
    <name evidence="1" type="ORF">Y981_01285</name>
</gene>
<proteinExistence type="predicted"/>
<evidence type="ECO:0000313" key="1">
    <source>
        <dbReference type="EMBL" id="AIA31417.1"/>
    </source>
</evidence>
<accession>A0A059Y1Q4</accession>
<protein>
    <recommendedName>
        <fullName evidence="3">Magnesium transporter MgtE intracellular domain-containing protein</fullName>
    </recommendedName>
</protein>
<dbReference type="AlphaFoldDB" id="A0A059Y1Q4"/>